<accession>A0A383RER0</accession>
<evidence type="ECO:0000313" key="2">
    <source>
        <dbReference type="EMBL" id="SYX84829.1"/>
    </source>
</evidence>
<name>A0A383RER0_PAEAL</name>
<keyword evidence="1" id="KW-0732">Signal</keyword>
<dbReference type="Proteomes" id="UP000304148">
    <property type="component" value="Chromosome"/>
</dbReference>
<evidence type="ECO:0000313" key="3">
    <source>
        <dbReference type="Proteomes" id="UP000304148"/>
    </source>
</evidence>
<dbReference type="RefSeq" id="WP_232055625.1">
    <property type="nucleotide sequence ID" value="NZ_LS992241.1"/>
</dbReference>
<gene>
    <name evidence="2" type="ORF">PBLR_13251</name>
</gene>
<dbReference type="Gene3D" id="2.60.120.260">
    <property type="entry name" value="Galactose-binding domain-like"/>
    <property type="match status" value="1"/>
</dbReference>
<dbReference type="InterPro" id="IPR032329">
    <property type="entry name" value="DUF4855"/>
</dbReference>
<reference evidence="3" key="1">
    <citation type="submission" date="2018-08" db="EMBL/GenBank/DDBJ databases">
        <authorList>
            <person name="Chevrot R."/>
        </authorList>
    </citation>
    <scope>NUCLEOTIDE SEQUENCE [LARGE SCALE GENOMIC DNA]</scope>
</reference>
<protein>
    <submittedName>
        <fullName evidence="2">Dockerin type I repeat protein</fullName>
    </submittedName>
</protein>
<feature type="signal peptide" evidence="1">
    <location>
        <begin position="1"/>
        <end position="27"/>
    </location>
</feature>
<dbReference type="AlphaFoldDB" id="A0A383RER0"/>
<evidence type="ECO:0000256" key="1">
    <source>
        <dbReference type="SAM" id="SignalP"/>
    </source>
</evidence>
<dbReference type="EMBL" id="LS992241">
    <property type="protein sequence ID" value="SYX84829.1"/>
    <property type="molecule type" value="Genomic_DNA"/>
</dbReference>
<dbReference type="InterPro" id="IPR008979">
    <property type="entry name" value="Galactose-bd-like_sf"/>
</dbReference>
<organism evidence="2 3">
    <name type="scientific">Paenibacillus alvei</name>
    <name type="common">Bacillus alvei</name>
    <dbReference type="NCBI Taxonomy" id="44250"/>
    <lineage>
        <taxon>Bacteria</taxon>
        <taxon>Bacillati</taxon>
        <taxon>Bacillota</taxon>
        <taxon>Bacilli</taxon>
        <taxon>Bacillales</taxon>
        <taxon>Paenibacillaceae</taxon>
        <taxon>Paenibacillus</taxon>
    </lineage>
</organism>
<dbReference type="Pfam" id="PF16147">
    <property type="entry name" value="DUF4855"/>
    <property type="match status" value="1"/>
</dbReference>
<proteinExistence type="predicted"/>
<feature type="chain" id="PRO_5016607408" evidence="1">
    <location>
        <begin position="28"/>
        <end position="545"/>
    </location>
</feature>
<sequence>MKKKMTALVLSMMLILSIIPNMPNAQAAPQLRNLAPSSTYTWSEAPESNYPDPGNKLTNGVKGTANVTDPAWVGHIKKKAREVTFDFGQRKSIASVKAHFLQDWPGSAILFPLSVSIYVSDDSMNWGVVGHKATERGWTNGPPIDQTYVWDGSKDGVAGGGQGATMAYARYVKVVFSMHPRAWTFIDEIEIMGTDGKADGAVVVNMKPFEFQYPGVDTAGIRNLSLVYNGYYPDVPAWTKDSLIPEIGYVNQAGQVQDWFFDGVLMLGLQSPAGRDFGKDSLLTDWQWYLDKTFGAQGDLKQLNEATKEVGLQLGQPNHKTKVVMMLPNPGENTTNFGDIDGDGITENFSEASVGIEKALATRQKAVRWWLQEVQNRWNANNYSNLELVGMYWVDEEISWSKSAPDFLRMMNSDVHARGLKSFWIPHSLTYKSFIWKDAGFDAATYQPNYFFEDLSIDRLVDGIQTAKRYGMGVEVEFDNRMLTDNTFRSRFNEYMNAGYQYGFAGKGFTAYYKGSGPVLRDAASSTNPSIRELYDRLYNFTRGN</sequence>
<dbReference type="SUPFAM" id="SSF49785">
    <property type="entry name" value="Galactose-binding domain-like"/>
    <property type="match status" value="1"/>
</dbReference>